<evidence type="ECO:0000313" key="1">
    <source>
        <dbReference type="EMBL" id="SFD93953.1"/>
    </source>
</evidence>
<organism evidence="1 2">
    <name type="scientific">Flavobacterium phragmitis</name>
    <dbReference type="NCBI Taxonomy" id="739143"/>
    <lineage>
        <taxon>Bacteria</taxon>
        <taxon>Pseudomonadati</taxon>
        <taxon>Bacteroidota</taxon>
        <taxon>Flavobacteriia</taxon>
        <taxon>Flavobacteriales</taxon>
        <taxon>Flavobacteriaceae</taxon>
        <taxon>Flavobacterium</taxon>
    </lineage>
</organism>
<dbReference type="OrthoDB" id="766911at2"/>
<accession>A0A1I1WKK5</accession>
<dbReference type="EMBL" id="FOMH01000015">
    <property type="protein sequence ID" value="SFD93953.1"/>
    <property type="molecule type" value="Genomic_DNA"/>
</dbReference>
<dbReference type="RefSeq" id="WP_091498019.1">
    <property type="nucleotide sequence ID" value="NZ_FOMH01000015.1"/>
</dbReference>
<protein>
    <submittedName>
        <fullName evidence="1">Uncharacterized protein</fullName>
    </submittedName>
</protein>
<evidence type="ECO:0000313" key="2">
    <source>
        <dbReference type="Proteomes" id="UP000199672"/>
    </source>
</evidence>
<dbReference type="AlphaFoldDB" id="A0A1I1WKK5"/>
<reference evidence="2" key="1">
    <citation type="submission" date="2016-10" db="EMBL/GenBank/DDBJ databases">
        <authorList>
            <person name="Varghese N."/>
            <person name="Submissions S."/>
        </authorList>
    </citation>
    <scope>NUCLEOTIDE SEQUENCE [LARGE SCALE GENOMIC DNA]</scope>
    <source>
        <strain evidence="2">CGMCC 1.10370</strain>
    </source>
</reference>
<proteinExistence type="predicted"/>
<sequence>MEQAAILKSGEVVKLTGLINPKYTIYGFLNSFETVINGVTKKFKETVKEDFRDVDLVGQIDKDVIGGFYEEDFFLEYLVDKNKLYELKNHKYTFKSASADDEIIVKKLKVSSPYTDFCKIETYKWAYQPSIPIVDYGTWQIKIPNGVFPNPLEGTNIQLNPTAMQFYNHKIGLFVTPLTDQNDKQAKAFLIAKIAILINSIQQNLFSQILTEPEFQTYLNHQTFEWTNSPIFDNPSVEILEDYLRNLHSYYKSFYANQILVKNSSTKDKFYWLATVLSAEALATVPAIDKFELLYNLSKQNVTLNERNHGESLVLKIIESFTFQSVSSADRNDLLKDLVNFHNYITLQGGKGPRSVESKTTLFEILYKDIDDDRYSRYTFGVWNSYNNRMKFIILLYKIWFSSTYNPIYPDSSYTKQLNACGVYEESEYMKLKNNPDPTNSIKVPKYYNDTTSPPFIIYETVTGNRNGAKIETSTNYSYKMAGKSIEVYEYKIESRKGYQDHYSDPVLYGTYEFFQPITFIGLKPDLDLVETLADFKDGENLGDQKIHTIPAFLLFYMEDYSNLKKIDFGVMFAAEIALNLTGVGALADLRYLGYLSKIRPFWSVESVVASDIVLKWKAISGVVNAIEFTSINALALNNYVIHTTNDLATKQIAEKANSFLIWATMFSLYAKPHIQSKVIDSAFELNSTVKQFNDDGISIYRPEMTPSQIYELDQALIVVSDIAGNRELVVNTLIQKLESYGNDASEILQKYRQIDKGAEKYAFYVDLGFFEDPAIRKVFNTNGAKAIENWRLCYANDIIEERKNLNFLKNDQHVTKLIKYYEDINIRKVLEPIGITKKQQFLDIFDEADLVNFKSNPNFINEWEKYSFVSKGNDLSILSKEQKFKFFKSYENSPQTVVDRIKNGGLIKYYKIVDENPLNPNVHNSLIKSVDFLEDLRNTFTLKKQYPVNHVHHPGLQETIANHLKGSPVTLKHNGRDYIIGFTGMHADYAVTEPNPITLIEATLPGGKKYYPGPLPTVNANIQTAIIDGTEFPGLGAKDCEVWMWGYVTKKVDGVESLYLDINGNPIKTWVKKSNSNKTTIFTGMNEDKALIEITYARHNLTLDDWIQIRPNRSSNTWLGKTSEGGKIHLCIGTEVMIIPTALPSRTLPYGTVIPKR</sequence>
<dbReference type="STRING" id="739143.SAMN05216297_11541"/>
<keyword evidence="2" id="KW-1185">Reference proteome</keyword>
<name>A0A1I1WKK5_9FLAO</name>
<dbReference type="Proteomes" id="UP000199672">
    <property type="component" value="Unassembled WGS sequence"/>
</dbReference>
<gene>
    <name evidence="1" type="ORF">SAMN05216297_11541</name>
</gene>